<sequence length="42" mass="4913">MCSTPIDENMPFTDPSFAAIRRKLNENKDTPLLFVPILWNEF</sequence>
<dbReference type="Proteomes" id="UP000018747">
    <property type="component" value="Unassembled WGS sequence"/>
</dbReference>
<reference evidence="1" key="1">
    <citation type="submission" date="2013-05" db="EMBL/GenBank/DDBJ databases">
        <authorList>
            <person name="Harkins D.M."/>
            <person name="Durkin A.S."/>
            <person name="Brinkac L.M."/>
            <person name="Haft D.H."/>
            <person name="Selengut J.D."/>
            <person name="Sanka R."/>
            <person name="DePew J."/>
            <person name="Purushe J."/>
            <person name="Hartskeerl R.A."/>
            <person name="Ahmed A."/>
            <person name="van der Linden H."/>
            <person name="Goris M.G.A."/>
            <person name="Vinetz J.M."/>
            <person name="Sutton G.G."/>
            <person name="Nierman W.C."/>
            <person name="Fouts D.E."/>
        </authorList>
    </citation>
    <scope>NUCLEOTIDE SEQUENCE [LARGE SCALE GENOMIC DNA]</scope>
    <source>
        <strain evidence="1">L 60</strain>
    </source>
</reference>
<gene>
    <name evidence="1" type="ORF">LEP1GSC062_1145</name>
</gene>
<accession>V6IEL8</accession>
<dbReference type="EMBL" id="AHMT02000027">
    <property type="protein sequence ID" value="EQA62828.1"/>
    <property type="molecule type" value="Genomic_DNA"/>
</dbReference>
<evidence type="ECO:0000313" key="2">
    <source>
        <dbReference type="Proteomes" id="UP000018747"/>
    </source>
</evidence>
<evidence type="ECO:0000313" key="1">
    <source>
        <dbReference type="EMBL" id="EQA62828.1"/>
    </source>
</evidence>
<organism evidence="1 2">
    <name type="scientific">Leptospira alexanderi serovar Manhao 3 str. L 60</name>
    <dbReference type="NCBI Taxonomy" id="1049759"/>
    <lineage>
        <taxon>Bacteria</taxon>
        <taxon>Pseudomonadati</taxon>
        <taxon>Spirochaetota</taxon>
        <taxon>Spirochaetia</taxon>
        <taxon>Leptospirales</taxon>
        <taxon>Leptospiraceae</taxon>
        <taxon>Leptospira</taxon>
    </lineage>
</organism>
<comment type="caution">
    <text evidence="1">The sequence shown here is derived from an EMBL/GenBank/DDBJ whole genome shotgun (WGS) entry which is preliminary data.</text>
</comment>
<protein>
    <submittedName>
        <fullName evidence="1">Uncharacterized protein</fullName>
    </submittedName>
</protein>
<name>V6IEL8_9LEPT</name>
<keyword evidence="2" id="KW-1185">Reference proteome</keyword>
<dbReference type="AlphaFoldDB" id="V6IEL8"/>
<proteinExistence type="predicted"/>